<dbReference type="InterPro" id="IPR052534">
    <property type="entry name" value="Extracell_DNA_Util/SecSys_Comp"/>
</dbReference>
<evidence type="ECO:0000313" key="3">
    <source>
        <dbReference type="EMBL" id="OGD62183.1"/>
    </source>
</evidence>
<comment type="caution">
    <text evidence="3">The sequence shown here is derived from an EMBL/GenBank/DDBJ whole genome shotgun (WGS) entry which is preliminary data.</text>
</comment>
<dbReference type="AlphaFoldDB" id="A0A1F5E495"/>
<feature type="coiled-coil region" evidence="1">
    <location>
        <begin position="67"/>
        <end position="94"/>
    </location>
</feature>
<name>A0A1F5E495_9BACT</name>
<keyword evidence="1" id="KW-0175">Coiled coil</keyword>
<dbReference type="STRING" id="1797457.A2160_01380"/>
<accession>A0A1F5E495</accession>
<organism evidence="3 4">
    <name type="scientific">Candidatus Beckwithbacteria bacterium RBG_13_42_9</name>
    <dbReference type="NCBI Taxonomy" id="1797457"/>
    <lineage>
        <taxon>Bacteria</taxon>
        <taxon>Candidatus Beckwithiibacteriota</taxon>
    </lineage>
</organism>
<dbReference type="PANTHER" id="PTHR40278">
    <property type="entry name" value="DNA UTILIZATION PROTEIN HOFN"/>
    <property type="match status" value="1"/>
</dbReference>
<feature type="transmembrane region" description="Helical" evidence="2">
    <location>
        <begin position="31"/>
        <end position="49"/>
    </location>
</feature>
<evidence type="ECO:0000313" key="4">
    <source>
        <dbReference type="Proteomes" id="UP000177006"/>
    </source>
</evidence>
<dbReference type="Pfam" id="PF05137">
    <property type="entry name" value="PilN"/>
    <property type="match status" value="1"/>
</dbReference>
<proteinExistence type="predicted"/>
<evidence type="ECO:0000256" key="2">
    <source>
        <dbReference type="SAM" id="Phobius"/>
    </source>
</evidence>
<keyword evidence="2" id="KW-1133">Transmembrane helix</keyword>
<sequence>MSAPKTNINLLPKNELEKTSLGKFFKWALTFGKYIVIVTQLIVIVAFLFRFKLDQDLDGLNERISQQQQVVSSYQDLEQEVRVLQDRLSALKDITNEQTLLSLSLGSLNQVMPLEVGLTSLTLNKSNFTLEGRSLSEVGLATLVYGLQNQPIFDNIVVRSVSTGGAKDPTLSFALNANIIKKGEKKSL</sequence>
<dbReference type="EMBL" id="MEZK01000024">
    <property type="protein sequence ID" value="OGD62183.1"/>
    <property type="molecule type" value="Genomic_DNA"/>
</dbReference>
<keyword evidence="2" id="KW-0812">Transmembrane</keyword>
<evidence type="ECO:0000256" key="1">
    <source>
        <dbReference type="SAM" id="Coils"/>
    </source>
</evidence>
<protein>
    <submittedName>
        <fullName evidence="3">Uncharacterized protein</fullName>
    </submittedName>
</protein>
<dbReference type="InterPro" id="IPR007813">
    <property type="entry name" value="PilN"/>
</dbReference>
<dbReference type="PANTHER" id="PTHR40278:SF1">
    <property type="entry name" value="DNA UTILIZATION PROTEIN HOFN"/>
    <property type="match status" value="1"/>
</dbReference>
<keyword evidence="2" id="KW-0472">Membrane</keyword>
<reference evidence="3 4" key="1">
    <citation type="journal article" date="2016" name="Nat. Commun.">
        <title>Thousands of microbial genomes shed light on interconnected biogeochemical processes in an aquifer system.</title>
        <authorList>
            <person name="Anantharaman K."/>
            <person name="Brown C.T."/>
            <person name="Hug L.A."/>
            <person name="Sharon I."/>
            <person name="Castelle C.J."/>
            <person name="Probst A.J."/>
            <person name="Thomas B.C."/>
            <person name="Singh A."/>
            <person name="Wilkins M.J."/>
            <person name="Karaoz U."/>
            <person name="Brodie E.L."/>
            <person name="Williams K.H."/>
            <person name="Hubbard S.S."/>
            <person name="Banfield J.F."/>
        </authorList>
    </citation>
    <scope>NUCLEOTIDE SEQUENCE [LARGE SCALE GENOMIC DNA]</scope>
</reference>
<dbReference type="Proteomes" id="UP000177006">
    <property type="component" value="Unassembled WGS sequence"/>
</dbReference>
<gene>
    <name evidence="3" type="ORF">A2160_01380</name>
</gene>